<reference evidence="2 3" key="1">
    <citation type="submission" date="2023-06" db="EMBL/GenBank/DDBJ databases">
        <title>A potential novel species of Streptococcus isolated from human milk sample.</title>
        <authorList>
            <person name="Nguyen H.V."/>
            <person name="Trinh A.T.V."/>
            <person name="Hoang A.T.L."/>
            <person name="Bui L.N.H."/>
            <person name="Tran Q.T.L."/>
            <person name="Trinh T."/>
        </authorList>
    </citation>
    <scope>NUCLEOTIDE SEQUENCE [LARGE SCALE GENOMIC DNA]</scope>
    <source>
        <strain evidence="2 3">VTCC 12812</strain>
    </source>
</reference>
<dbReference type="InterPro" id="IPR036689">
    <property type="entry name" value="ESAT-6-like_sf"/>
</dbReference>
<accession>A0ABT7LRM8</accession>
<sequence>MVQIKLQPEELRASATKYSTGSQTVADVLSTLTAEQAIISENWDGNSFDSFEEQFNELSPKITQFSELLAAIKEQLDNVAQSLEDTDNQLAGR</sequence>
<organism evidence="2 3">
    <name type="scientific">Streptococcus raffinosi</name>
    <dbReference type="NCBI Taxonomy" id="3053355"/>
    <lineage>
        <taxon>Bacteria</taxon>
        <taxon>Bacillati</taxon>
        <taxon>Bacillota</taxon>
        <taxon>Bacilli</taxon>
        <taxon>Lactobacillales</taxon>
        <taxon>Streptococcaceae</taxon>
        <taxon>Streptococcus</taxon>
    </lineage>
</organism>
<comment type="caution">
    <text evidence="2">The sequence shown here is derived from an EMBL/GenBank/DDBJ whole genome shotgun (WGS) entry which is preliminary data.</text>
</comment>
<comment type="similarity">
    <text evidence="1">Belongs to the WXG100 family.</text>
</comment>
<dbReference type="RefSeq" id="WP_285955699.1">
    <property type="nucleotide sequence ID" value="NZ_JASUZV010000004.1"/>
</dbReference>
<dbReference type="Gene3D" id="1.10.287.1060">
    <property type="entry name" value="ESAT-6-like"/>
    <property type="match status" value="1"/>
</dbReference>
<protein>
    <recommendedName>
        <fullName evidence="1">ESAT-6-like protein</fullName>
    </recommendedName>
</protein>
<keyword evidence="3" id="KW-1185">Reference proteome</keyword>
<dbReference type="NCBIfam" id="TIGR03930">
    <property type="entry name" value="WXG100_ESAT6"/>
    <property type="match status" value="1"/>
</dbReference>
<dbReference type="InterPro" id="IPR010310">
    <property type="entry name" value="T7SS_ESAT-6-like"/>
</dbReference>
<proteinExistence type="inferred from homology"/>
<evidence type="ECO:0000313" key="3">
    <source>
        <dbReference type="Proteomes" id="UP001529255"/>
    </source>
</evidence>
<evidence type="ECO:0000313" key="2">
    <source>
        <dbReference type="EMBL" id="MDL5043197.1"/>
    </source>
</evidence>
<dbReference type="EMBL" id="JASUZV010000004">
    <property type="protein sequence ID" value="MDL5043197.1"/>
    <property type="molecule type" value="Genomic_DNA"/>
</dbReference>
<evidence type="ECO:0000256" key="1">
    <source>
        <dbReference type="RuleBase" id="RU362001"/>
    </source>
</evidence>
<gene>
    <name evidence="2" type="ORF">QRD39_03620</name>
</gene>
<dbReference type="Pfam" id="PF06013">
    <property type="entry name" value="WXG100"/>
    <property type="match status" value="1"/>
</dbReference>
<dbReference type="SUPFAM" id="SSF140453">
    <property type="entry name" value="EsxAB dimer-like"/>
    <property type="match status" value="1"/>
</dbReference>
<dbReference type="Proteomes" id="UP001529255">
    <property type="component" value="Unassembled WGS sequence"/>
</dbReference>
<name>A0ABT7LRM8_9STRE</name>